<sequence length="141" mass="14537">MLATKTALTLEAARTIAAACDKEARSRGLKLVIAIVDDGGHLVLLHRDDNAQVGSVEIATLKARTAVLFRRDTLDFQKVVEGEGRFALLCIPNGVPLDGGVLLRSGSEIIGAIGVSGASDEEDGDIGRIGAAALATACAID</sequence>
<dbReference type="Pfam" id="PF03928">
    <property type="entry name" value="HbpS-like"/>
    <property type="match status" value="1"/>
</dbReference>
<evidence type="ECO:0000313" key="2">
    <source>
        <dbReference type="Proteomes" id="UP000191135"/>
    </source>
</evidence>
<dbReference type="PANTHER" id="PTHR34309">
    <property type="entry name" value="SLR1406 PROTEIN"/>
    <property type="match status" value="1"/>
</dbReference>
<gene>
    <name evidence="1" type="ORF">Mame_00482</name>
</gene>
<keyword evidence="2" id="KW-1185">Reference proteome</keyword>
<dbReference type="InterPro" id="IPR052517">
    <property type="entry name" value="GlcG_carb_metab_protein"/>
</dbReference>
<protein>
    <recommendedName>
        <fullName evidence="3">Heme-binding protein</fullName>
    </recommendedName>
</protein>
<dbReference type="OrthoDB" id="9815788at2"/>
<dbReference type="AlphaFoldDB" id="A0A1U9YWP1"/>
<dbReference type="InterPro" id="IPR038084">
    <property type="entry name" value="PduO/GlcC-like_sf"/>
</dbReference>
<dbReference type="Gene3D" id="3.30.450.150">
    <property type="entry name" value="Haem-degrading domain"/>
    <property type="match status" value="1"/>
</dbReference>
<dbReference type="eggNOG" id="COG3193">
    <property type="taxonomic scope" value="Bacteria"/>
</dbReference>
<dbReference type="PANTHER" id="PTHR34309:SF1">
    <property type="entry name" value="PROTEIN GLCG"/>
    <property type="match status" value="1"/>
</dbReference>
<evidence type="ECO:0000313" key="1">
    <source>
        <dbReference type="EMBL" id="AQZ49865.1"/>
    </source>
</evidence>
<organism evidence="1 2">
    <name type="scientific">Martelella mediterranea DSM 17316</name>
    <dbReference type="NCBI Taxonomy" id="1122214"/>
    <lineage>
        <taxon>Bacteria</taxon>
        <taxon>Pseudomonadati</taxon>
        <taxon>Pseudomonadota</taxon>
        <taxon>Alphaproteobacteria</taxon>
        <taxon>Hyphomicrobiales</taxon>
        <taxon>Aurantimonadaceae</taxon>
        <taxon>Martelella</taxon>
    </lineage>
</organism>
<proteinExistence type="predicted"/>
<name>A0A1U9YWP1_9HYPH</name>
<dbReference type="InterPro" id="IPR005624">
    <property type="entry name" value="PduO/GlcC-like"/>
</dbReference>
<evidence type="ECO:0008006" key="3">
    <source>
        <dbReference type="Google" id="ProtNLM"/>
    </source>
</evidence>
<dbReference type="STRING" id="1122214.Mame_00482"/>
<dbReference type="KEGG" id="mmed:Mame_00482"/>
<dbReference type="RefSeq" id="WP_018067192.1">
    <property type="nucleotide sequence ID" value="NZ_AQWH01000035.1"/>
</dbReference>
<dbReference type="EMBL" id="CP020330">
    <property type="protein sequence ID" value="AQZ49865.1"/>
    <property type="molecule type" value="Genomic_DNA"/>
</dbReference>
<reference evidence="1 2" key="1">
    <citation type="submission" date="2017-03" db="EMBL/GenBank/DDBJ databases">
        <title>Foreign affairs: Plasmid Transfer between Roseobacters and Rhizobia.</title>
        <authorList>
            <person name="Bartling P."/>
            <person name="Bunk B."/>
            <person name="Overmann J."/>
            <person name="Brinkmann H."/>
            <person name="Petersen J."/>
        </authorList>
    </citation>
    <scope>NUCLEOTIDE SEQUENCE [LARGE SCALE GENOMIC DNA]</scope>
    <source>
        <strain evidence="1 2">MACL11</strain>
    </source>
</reference>
<dbReference type="SUPFAM" id="SSF143744">
    <property type="entry name" value="GlcG-like"/>
    <property type="match status" value="1"/>
</dbReference>
<dbReference type="Proteomes" id="UP000191135">
    <property type="component" value="Chromosome"/>
</dbReference>
<accession>A0A1U9YWP1</accession>